<dbReference type="RefSeq" id="WP_187008572.1">
    <property type="nucleotide sequence ID" value="NZ_JACRUI010000001.1"/>
</dbReference>
<evidence type="ECO:0000313" key="3">
    <source>
        <dbReference type="Proteomes" id="UP000629963"/>
    </source>
</evidence>
<gene>
    <name evidence="2" type="ORF">H8R23_00920</name>
</gene>
<proteinExistence type="predicted"/>
<name>A0ABR7J353_9FLAO</name>
<feature type="transmembrane region" description="Helical" evidence="1">
    <location>
        <begin position="93"/>
        <end position="112"/>
    </location>
</feature>
<dbReference type="Proteomes" id="UP000629963">
    <property type="component" value="Unassembled WGS sequence"/>
</dbReference>
<sequence length="147" mass="17817">MVKAILRNKARFFVGLLLVVFLMLIRAYESVLFYDPFLSYFKSDYKEIPFPEYDWLRLFLGLFYRYSLNSVLSLGLLFLIFQKNQLIKFAAVLYLLLFVLFAFLFFLLINYYEGQSSWLLFYVRRFLIQPIFGLLFIPAFYYQKLNM</sequence>
<dbReference type="NCBIfam" id="TIGR04127">
    <property type="entry name" value="flavo_near_exo"/>
    <property type="match status" value="1"/>
</dbReference>
<accession>A0ABR7J353</accession>
<keyword evidence="1" id="KW-0812">Transmembrane</keyword>
<dbReference type="EMBL" id="JACRUJ010000001">
    <property type="protein sequence ID" value="MBC5839956.1"/>
    <property type="molecule type" value="Genomic_DNA"/>
</dbReference>
<evidence type="ECO:0000313" key="2">
    <source>
        <dbReference type="EMBL" id="MBC5839956.1"/>
    </source>
</evidence>
<keyword evidence="1" id="KW-0472">Membrane</keyword>
<reference evidence="2 3" key="1">
    <citation type="submission" date="2020-08" db="EMBL/GenBank/DDBJ databases">
        <title>Description of novel Flavobacterium F-380 isolate.</title>
        <authorList>
            <person name="Saticioglu I.B."/>
            <person name="Duman M."/>
            <person name="Altun S."/>
        </authorList>
    </citation>
    <scope>NUCLEOTIDE SEQUENCE [LARGE SCALE GENOMIC DNA]</scope>
    <source>
        <strain evidence="2 3">F-380</strain>
    </source>
</reference>
<feature type="transmembrane region" description="Helical" evidence="1">
    <location>
        <begin position="63"/>
        <end position="81"/>
    </location>
</feature>
<feature type="transmembrane region" description="Helical" evidence="1">
    <location>
        <begin position="118"/>
        <end position="142"/>
    </location>
</feature>
<keyword evidence="1" id="KW-1133">Transmembrane helix</keyword>
<keyword evidence="3" id="KW-1185">Reference proteome</keyword>
<protein>
    <submittedName>
        <fullName evidence="2">Exosortase F system-associated protein</fullName>
    </submittedName>
</protein>
<dbReference type="InterPro" id="IPR026414">
    <property type="entry name" value="ExosoTase_F-assoc_memb"/>
</dbReference>
<organism evidence="2 3">
    <name type="scientific">Flavobacterium kayseriense</name>
    <dbReference type="NCBI Taxonomy" id="2764714"/>
    <lineage>
        <taxon>Bacteria</taxon>
        <taxon>Pseudomonadati</taxon>
        <taxon>Bacteroidota</taxon>
        <taxon>Flavobacteriia</taxon>
        <taxon>Flavobacteriales</taxon>
        <taxon>Flavobacteriaceae</taxon>
        <taxon>Flavobacterium</taxon>
    </lineage>
</organism>
<evidence type="ECO:0000256" key="1">
    <source>
        <dbReference type="SAM" id="Phobius"/>
    </source>
</evidence>
<comment type="caution">
    <text evidence="2">The sequence shown here is derived from an EMBL/GenBank/DDBJ whole genome shotgun (WGS) entry which is preliminary data.</text>
</comment>